<accession>A0ABT8B3G9</accession>
<feature type="transmembrane region" description="Helical" evidence="1">
    <location>
        <begin position="12"/>
        <end position="35"/>
    </location>
</feature>
<sequence length="41" mass="4704">MIKILENESEEGRHFITAAFAAGWQLFYTALALPFPYWSSP</sequence>
<keyword evidence="1" id="KW-1133">Transmembrane helix</keyword>
<comment type="caution">
    <text evidence="2">The sequence shown here is derived from an EMBL/GenBank/DDBJ whole genome shotgun (WGS) entry which is preliminary data.</text>
</comment>
<evidence type="ECO:0000313" key="3">
    <source>
        <dbReference type="Proteomes" id="UP001180081"/>
    </source>
</evidence>
<reference evidence="2" key="1">
    <citation type="journal article" date="2014" name="Int. J. Syst. Evol. Microbiol.">
        <title>Complete genome of a new Firmicutes species belonging to the dominant human colonic microbiota ('Ruminococcus bicirculans') reveals two chromosomes and a selective capacity to utilize plant glucans.</title>
        <authorList>
            <consortium name="NISC Comparative Sequencing Program"/>
            <person name="Wegmann U."/>
            <person name="Louis P."/>
            <person name="Goesmann A."/>
            <person name="Henrissat B."/>
            <person name="Duncan S.H."/>
            <person name="Flint H.J."/>
        </authorList>
    </citation>
    <scope>NUCLEOTIDE SEQUENCE</scope>
    <source>
        <strain evidence="2">CECT 7703</strain>
    </source>
</reference>
<keyword evidence="1" id="KW-0472">Membrane</keyword>
<dbReference type="RefSeq" id="WP_284197211.1">
    <property type="nucleotide sequence ID" value="NZ_JAUFPU010000007.1"/>
</dbReference>
<dbReference type="EMBL" id="JAUFPU010000007">
    <property type="protein sequence ID" value="MDN3576803.1"/>
    <property type="molecule type" value="Genomic_DNA"/>
</dbReference>
<evidence type="ECO:0000313" key="2">
    <source>
        <dbReference type="EMBL" id="MDN3576803.1"/>
    </source>
</evidence>
<gene>
    <name evidence="2" type="ORF">QWZ03_08505</name>
</gene>
<proteinExistence type="predicted"/>
<dbReference type="Proteomes" id="UP001180081">
    <property type="component" value="Unassembled WGS sequence"/>
</dbReference>
<keyword evidence="3" id="KW-1185">Reference proteome</keyword>
<reference evidence="2" key="2">
    <citation type="submission" date="2023-06" db="EMBL/GenBank/DDBJ databases">
        <authorList>
            <person name="Lucena T."/>
            <person name="Sun Q."/>
        </authorList>
    </citation>
    <scope>NUCLEOTIDE SEQUENCE</scope>
    <source>
        <strain evidence="2">CECT 7703</strain>
    </source>
</reference>
<organism evidence="2 3">
    <name type="scientific">Chitinimonas viridis</name>
    <dbReference type="NCBI Taxonomy" id="664880"/>
    <lineage>
        <taxon>Bacteria</taxon>
        <taxon>Pseudomonadati</taxon>
        <taxon>Pseudomonadota</taxon>
        <taxon>Betaproteobacteria</taxon>
        <taxon>Neisseriales</taxon>
        <taxon>Chitinibacteraceae</taxon>
        <taxon>Chitinimonas</taxon>
    </lineage>
</organism>
<protein>
    <submittedName>
        <fullName evidence="2">Uncharacterized protein</fullName>
    </submittedName>
</protein>
<keyword evidence="1" id="KW-0812">Transmembrane</keyword>
<evidence type="ECO:0000256" key="1">
    <source>
        <dbReference type="SAM" id="Phobius"/>
    </source>
</evidence>
<name>A0ABT8B3G9_9NEIS</name>